<name>A0ABQ1Q450_9BACI</name>
<accession>A0ABQ1Q450</accession>
<dbReference type="RefSeq" id="WP_229721190.1">
    <property type="nucleotide sequence ID" value="NZ_BMIN01000007.1"/>
</dbReference>
<dbReference type="Gene3D" id="2.70.98.40">
    <property type="entry name" value="Glycoside hydrolase, family 65, N-terminal domain"/>
    <property type="match status" value="1"/>
</dbReference>
<evidence type="ECO:0008006" key="3">
    <source>
        <dbReference type="Google" id="ProtNLM"/>
    </source>
</evidence>
<reference evidence="2" key="1">
    <citation type="journal article" date="2019" name="Int. J. Syst. Evol. Microbiol.">
        <title>The Global Catalogue of Microorganisms (GCM) 10K type strain sequencing project: providing services to taxonomists for standard genome sequencing and annotation.</title>
        <authorList>
            <consortium name="The Broad Institute Genomics Platform"/>
            <consortium name="The Broad Institute Genome Sequencing Center for Infectious Disease"/>
            <person name="Wu L."/>
            <person name="Ma J."/>
        </authorList>
    </citation>
    <scope>NUCLEOTIDE SEQUENCE [LARGE SCALE GENOMIC DNA]</scope>
    <source>
        <strain evidence="2">CGMCC 1.15353</strain>
    </source>
</reference>
<dbReference type="InterPro" id="IPR037018">
    <property type="entry name" value="GH65_N"/>
</dbReference>
<evidence type="ECO:0000313" key="2">
    <source>
        <dbReference type="Proteomes" id="UP000642571"/>
    </source>
</evidence>
<organism evidence="1 2">
    <name type="scientific">Pontibacillus salipaludis</name>
    <dbReference type="NCBI Taxonomy" id="1697394"/>
    <lineage>
        <taxon>Bacteria</taxon>
        <taxon>Bacillati</taxon>
        <taxon>Bacillota</taxon>
        <taxon>Bacilli</taxon>
        <taxon>Bacillales</taxon>
        <taxon>Bacillaceae</taxon>
        <taxon>Pontibacillus</taxon>
    </lineage>
</organism>
<dbReference type="Proteomes" id="UP000642571">
    <property type="component" value="Unassembled WGS sequence"/>
</dbReference>
<proteinExistence type="predicted"/>
<protein>
    <recommendedName>
        <fullName evidence="3">Cellobiose phosphorylase</fullName>
    </recommendedName>
</protein>
<gene>
    <name evidence="1" type="ORF">GCM10011389_19910</name>
</gene>
<evidence type="ECO:0000313" key="1">
    <source>
        <dbReference type="EMBL" id="GGD12360.1"/>
    </source>
</evidence>
<dbReference type="SUPFAM" id="SSF48208">
    <property type="entry name" value="Six-hairpin glycosidases"/>
    <property type="match status" value="1"/>
</dbReference>
<comment type="caution">
    <text evidence="1">The sequence shown here is derived from an EMBL/GenBank/DDBJ whole genome shotgun (WGS) entry which is preliminary data.</text>
</comment>
<sequence length="1066" mass="121457">MERIMEGITYGFDEKDRFEIGQYDKAKPFSSFLPGIAGLDGIPMWAFYVNRGQGICSFGIQDKDTPIMEFSPASIAYKNVTNTGFRTFIKCDGEVYEPFSPRAGMDTVERKMTVEANELRIQEVHTGHGIEVNVVYFTMPGEDFAALVRRVEIVNLRSEKRDIEVIDGLPEILPYGVTNAAYKEVGNLTRSWMEVFNLESRIPYYKVRASMEDVAEVREVQGGHFYLSFSEDEHLLSPIIDANVIFGSEQSLQFPERFLTESVDELLSTVQRATNKVPCGFSAVKKTLDQGGTLPLNTLIGHVSDAEKIHRKQDTLTQTQFIDQKQQEARLLAEDLTSAIQTKTSSPIFDQYCRQSYLDNVLRGGLPLVLDNGGDGFIYHVYSRKHGDLERDYNFFKLAPEYYSQGNGNFRDMNQNRRNDLYFNPKVGSFNVRMFMNFIQADGYNPLLVEGCQFEVKAEDKDKIIQENVANKQEEFDALLDQPFTPGKLMTFLKDEEVKLKGDVEDVFTSVLKYAEQRMEASFGEGYWVDHWTYNMDLIDNYLSIYPDQADTLLFEEDRYRFFDSPVRIAPRKEKYVLTPKGVRQYEAVHEDEEKENQLGISRNDTNWLRTNNGKGEIYETTLIVKLASLALNKFSLLDAEGMGIEMEANKPGWNDALNGLPGLVGSGMSETYELKRLLTFLVSSLKHVDKGILIPVEMHTLLHGVYENVRLWEDGEITDIQYWDRVASLREAYRESIHFGIDGQEKSVDHENLLTALTHFLNKVEKGIEKAKEFGEGLYPTYFYYEASDYEVIEGAKGEDGYDRVDVKKWDTHVLPAFLEGPARAMKVMNDAKDIHDLVRQSDLYDQDIHMFKTSVSLEGQSNEIGRIKAFTPGWLERESIFLHMSYKYLLSLLKAGLNDKFYEEMHDSLVPFLDPAVYGRSTLENSSFIASSVNPDPTLHGQGFVARLSGSTAEFLSMWKYMMMGKGPFTMREGELCLAFSPILQGDLFTDEGEVSFTFLGQTKVTYINPERKDTFGDDRVTVKQSVIVYEDGERVTLEGQEIEGSHAKAIREGKATSITVYLA</sequence>
<keyword evidence="2" id="KW-1185">Reference proteome</keyword>
<dbReference type="EMBL" id="BMIN01000007">
    <property type="protein sequence ID" value="GGD12360.1"/>
    <property type="molecule type" value="Genomic_DNA"/>
</dbReference>
<dbReference type="InterPro" id="IPR008928">
    <property type="entry name" value="6-hairpin_glycosidase_sf"/>
</dbReference>